<keyword evidence="6" id="KW-1185">Reference proteome</keyword>
<dbReference type="HAMAP" id="MF_00213">
    <property type="entry name" value="HypA_HybF"/>
    <property type="match status" value="1"/>
</dbReference>
<evidence type="ECO:0000256" key="1">
    <source>
        <dbReference type="ARBA" id="ARBA00022596"/>
    </source>
</evidence>
<dbReference type="PANTHER" id="PTHR34535">
    <property type="entry name" value="HYDROGENASE MATURATION FACTOR HYPA"/>
    <property type="match status" value="1"/>
</dbReference>
<feature type="binding site" evidence="4">
    <location>
        <position position="89"/>
    </location>
    <ligand>
        <name>Zn(2+)</name>
        <dbReference type="ChEBI" id="CHEBI:29105"/>
    </ligand>
</feature>
<evidence type="ECO:0000256" key="3">
    <source>
        <dbReference type="ARBA" id="ARBA00022833"/>
    </source>
</evidence>
<evidence type="ECO:0000313" key="5">
    <source>
        <dbReference type="EMBL" id="QDT43829.1"/>
    </source>
</evidence>
<feature type="binding site" evidence="4">
    <location>
        <position position="92"/>
    </location>
    <ligand>
        <name>Zn(2+)</name>
        <dbReference type="ChEBI" id="CHEBI:29105"/>
    </ligand>
</feature>
<dbReference type="EMBL" id="CP036269">
    <property type="protein sequence ID" value="QDT43829.1"/>
    <property type="molecule type" value="Genomic_DNA"/>
</dbReference>
<accession>A0A517RIX7</accession>
<dbReference type="RefSeq" id="WP_198000017.1">
    <property type="nucleotide sequence ID" value="NZ_CP036269.1"/>
</dbReference>
<name>A0A517RIX7_9PLAN</name>
<organism evidence="5 6">
    <name type="scientific">Gimesia alba</name>
    <dbReference type="NCBI Taxonomy" id="2527973"/>
    <lineage>
        <taxon>Bacteria</taxon>
        <taxon>Pseudomonadati</taxon>
        <taxon>Planctomycetota</taxon>
        <taxon>Planctomycetia</taxon>
        <taxon>Planctomycetales</taxon>
        <taxon>Planctomycetaceae</taxon>
        <taxon>Gimesia</taxon>
    </lineage>
</organism>
<dbReference type="AlphaFoldDB" id="A0A517RIX7"/>
<dbReference type="InterPro" id="IPR000688">
    <property type="entry name" value="HypA/HybF"/>
</dbReference>
<dbReference type="PANTHER" id="PTHR34535:SF3">
    <property type="entry name" value="HYDROGENASE MATURATION FACTOR HYPA"/>
    <property type="match status" value="1"/>
</dbReference>
<dbReference type="Gene3D" id="3.30.2320.80">
    <property type="match status" value="1"/>
</dbReference>
<evidence type="ECO:0000256" key="4">
    <source>
        <dbReference type="HAMAP-Rule" id="MF_00213"/>
    </source>
</evidence>
<dbReference type="GO" id="GO:0016151">
    <property type="term" value="F:nickel cation binding"/>
    <property type="evidence" value="ECO:0007669"/>
    <property type="project" value="UniProtKB-UniRule"/>
</dbReference>
<evidence type="ECO:0000256" key="2">
    <source>
        <dbReference type="ARBA" id="ARBA00022723"/>
    </source>
</evidence>
<gene>
    <name evidence="4 5" type="primary">hypA</name>
    <name evidence="5" type="ORF">Pan241w_39330</name>
</gene>
<dbReference type="GO" id="GO:0008270">
    <property type="term" value="F:zinc ion binding"/>
    <property type="evidence" value="ECO:0007669"/>
    <property type="project" value="UniProtKB-UniRule"/>
</dbReference>
<dbReference type="KEGG" id="gaz:Pan241w_39330"/>
<comment type="function">
    <text evidence="4">Involved in the maturation of [NiFe] hydrogenases. Required for nickel insertion into the metal center of the hydrogenase.</text>
</comment>
<dbReference type="PIRSF" id="PIRSF004761">
    <property type="entry name" value="Hydrgn_mat_HypA"/>
    <property type="match status" value="1"/>
</dbReference>
<feature type="binding site" evidence="4">
    <location>
        <position position="73"/>
    </location>
    <ligand>
        <name>Zn(2+)</name>
        <dbReference type="ChEBI" id="CHEBI:29105"/>
    </ligand>
</feature>
<feature type="binding site" evidence="4">
    <location>
        <position position="2"/>
    </location>
    <ligand>
        <name>Ni(2+)</name>
        <dbReference type="ChEBI" id="CHEBI:49786"/>
    </ligand>
</feature>
<proteinExistence type="inferred from homology"/>
<dbReference type="Proteomes" id="UP000317171">
    <property type="component" value="Chromosome"/>
</dbReference>
<protein>
    <recommendedName>
        <fullName evidence="4">Hydrogenase maturation factor HypA</fullName>
    </recommendedName>
</protein>
<dbReference type="GO" id="GO:0051604">
    <property type="term" value="P:protein maturation"/>
    <property type="evidence" value="ECO:0007669"/>
    <property type="project" value="InterPro"/>
</dbReference>
<feature type="binding site" evidence="4">
    <location>
        <position position="76"/>
    </location>
    <ligand>
        <name>Zn(2+)</name>
        <dbReference type="ChEBI" id="CHEBI:29105"/>
    </ligand>
</feature>
<comment type="similarity">
    <text evidence="4">Belongs to the HypA/HybF family.</text>
</comment>
<evidence type="ECO:0000313" key="6">
    <source>
        <dbReference type="Proteomes" id="UP000317171"/>
    </source>
</evidence>
<keyword evidence="2 4" id="KW-0479">Metal-binding</keyword>
<sequence length="123" mass="13320">MHERSLVQRLLHQVQQIVAEDGGGRVTEIRVQVGDLSGVEPLLFQAAFEEMVSDLFSSECQLALDIVPVMAVCDDCGQQFEIVDFQFQCPACPTGAVQVIQGDEVKLISINVSSDNPVEGVAS</sequence>
<keyword evidence="1 4" id="KW-0533">Nickel</keyword>
<reference evidence="5 6" key="1">
    <citation type="submission" date="2019-02" db="EMBL/GenBank/DDBJ databases">
        <title>Deep-cultivation of Planctomycetes and their phenomic and genomic characterization uncovers novel biology.</title>
        <authorList>
            <person name="Wiegand S."/>
            <person name="Jogler M."/>
            <person name="Boedeker C."/>
            <person name="Pinto D."/>
            <person name="Vollmers J."/>
            <person name="Rivas-Marin E."/>
            <person name="Kohn T."/>
            <person name="Peeters S.H."/>
            <person name="Heuer A."/>
            <person name="Rast P."/>
            <person name="Oberbeckmann S."/>
            <person name="Bunk B."/>
            <person name="Jeske O."/>
            <person name="Meyerdierks A."/>
            <person name="Storesund J.E."/>
            <person name="Kallscheuer N."/>
            <person name="Luecker S."/>
            <person name="Lage O.M."/>
            <person name="Pohl T."/>
            <person name="Merkel B.J."/>
            <person name="Hornburger P."/>
            <person name="Mueller R.-W."/>
            <person name="Bruemmer F."/>
            <person name="Labrenz M."/>
            <person name="Spormann A.M."/>
            <person name="Op den Camp H."/>
            <person name="Overmann J."/>
            <person name="Amann R."/>
            <person name="Jetten M.S.M."/>
            <person name="Mascher T."/>
            <person name="Medema M.H."/>
            <person name="Devos D.P."/>
            <person name="Kaster A.-K."/>
            <person name="Ovreas L."/>
            <person name="Rohde M."/>
            <person name="Galperin M.Y."/>
            <person name="Jogler C."/>
        </authorList>
    </citation>
    <scope>NUCLEOTIDE SEQUENCE [LARGE SCALE GENOMIC DNA]</scope>
    <source>
        <strain evidence="5 6">Pan241w</strain>
    </source>
</reference>
<dbReference type="Pfam" id="PF01155">
    <property type="entry name" value="HypA"/>
    <property type="match status" value="1"/>
</dbReference>
<keyword evidence="3 4" id="KW-0862">Zinc</keyword>